<comment type="similarity">
    <text evidence="2 13 14">Belongs to the RecF family.</text>
</comment>
<evidence type="ECO:0000313" key="16">
    <source>
        <dbReference type="EMBL" id="OKL51249.1"/>
    </source>
</evidence>
<evidence type="ECO:0000256" key="7">
    <source>
        <dbReference type="ARBA" id="ARBA00022763"/>
    </source>
</evidence>
<keyword evidence="10 13" id="KW-0234">DNA repair</keyword>
<dbReference type="GO" id="GO:0000731">
    <property type="term" value="P:DNA synthesis involved in DNA repair"/>
    <property type="evidence" value="ECO:0007669"/>
    <property type="project" value="TreeGrafter"/>
</dbReference>
<keyword evidence="6 13" id="KW-0547">Nucleotide-binding</keyword>
<evidence type="ECO:0000256" key="13">
    <source>
        <dbReference type="HAMAP-Rule" id="MF_00365"/>
    </source>
</evidence>
<dbReference type="HAMAP" id="MF_00365">
    <property type="entry name" value="RecF"/>
    <property type="match status" value="1"/>
</dbReference>
<evidence type="ECO:0000256" key="4">
    <source>
        <dbReference type="ARBA" id="ARBA00022490"/>
    </source>
</evidence>
<keyword evidence="17" id="KW-1185">Reference proteome</keyword>
<evidence type="ECO:0000313" key="17">
    <source>
        <dbReference type="Proteomes" id="UP000185612"/>
    </source>
</evidence>
<evidence type="ECO:0000256" key="8">
    <source>
        <dbReference type="ARBA" id="ARBA00022840"/>
    </source>
</evidence>
<name>A0A1Q5PUW4_9ACTO</name>
<keyword evidence="9 13" id="KW-0238">DNA-binding</keyword>
<evidence type="ECO:0000259" key="15">
    <source>
        <dbReference type="Pfam" id="PF02463"/>
    </source>
</evidence>
<keyword evidence="7 13" id="KW-0227">DNA damage</keyword>
<dbReference type="FunCoup" id="A0A1Q5PUW4">
    <property type="interactions" value="14"/>
</dbReference>
<dbReference type="RefSeq" id="WP_073825059.1">
    <property type="nucleotide sequence ID" value="NZ_RQYV01000008.1"/>
</dbReference>
<dbReference type="OrthoDB" id="9803889at2"/>
<evidence type="ECO:0000256" key="11">
    <source>
        <dbReference type="ARBA" id="ARBA00023236"/>
    </source>
</evidence>
<dbReference type="GO" id="GO:0005737">
    <property type="term" value="C:cytoplasm"/>
    <property type="evidence" value="ECO:0007669"/>
    <property type="project" value="UniProtKB-SubCell"/>
</dbReference>
<comment type="function">
    <text evidence="12 13 14">The RecF protein is involved in DNA metabolism; it is required for DNA replication and normal SOS inducibility. RecF binds preferentially to single-stranded, linear DNA. It also seems to bind ATP.</text>
</comment>
<evidence type="ECO:0000256" key="2">
    <source>
        <dbReference type="ARBA" id="ARBA00008016"/>
    </source>
</evidence>
<dbReference type="STRING" id="52770.BSZ40_08010"/>
<dbReference type="InterPro" id="IPR042174">
    <property type="entry name" value="RecF_2"/>
</dbReference>
<dbReference type="InterPro" id="IPR027417">
    <property type="entry name" value="P-loop_NTPase"/>
</dbReference>
<dbReference type="SUPFAM" id="SSF52540">
    <property type="entry name" value="P-loop containing nucleoside triphosphate hydrolases"/>
    <property type="match status" value="1"/>
</dbReference>
<dbReference type="PANTHER" id="PTHR32182:SF0">
    <property type="entry name" value="DNA REPLICATION AND REPAIR PROTEIN RECF"/>
    <property type="match status" value="1"/>
</dbReference>
<dbReference type="InterPro" id="IPR003395">
    <property type="entry name" value="RecF/RecN/SMC_N"/>
</dbReference>
<organism evidence="16 17">
    <name type="scientific">Buchananella hordeovulneris</name>
    <dbReference type="NCBI Taxonomy" id="52770"/>
    <lineage>
        <taxon>Bacteria</taxon>
        <taxon>Bacillati</taxon>
        <taxon>Actinomycetota</taxon>
        <taxon>Actinomycetes</taxon>
        <taxon>Actinomycetales</taxon>
        <taxon>Actinomycetaceae</taxon>
        <taxon>Buchananella</taxon>
    </lineage>
</organism>
<evidence type="ECO:0000256" key="12">
    <source>
        <dbReference type="ARBA" id="ARBA00025401"/>
    </source>
</evidence>
<evidence type="ECO:0000256" key="5">
    <source>
        <dbReference type="ARBA" id="ARBA00022705"/>
    </source>
</evidence>
<evidence type="ECO:0000256" key="10">
    <source>
        <dbReference type="ARBA" id="ARBA00023204"/>
    </source>
</evidence>
<evidence type="ECO:0000256" key="6">
    <source>
        <dbReference type="ARBA" id="ARBA00022741"/>
    </source>
</evidence>
<dbReference type="NCBIfam" id="TIGR00611">
    <property type="entry name" value="recf"/>
    <property type="match status" value="1"/>
</dbReference>
<dbReference type="Gene3D" id="3.40.50.300">
    <property type="entry name" value="P-loop containing nucleotide triphosphate hydrolases"/>
    <property type="match status" value="1"/>
</dbReference>
<dbReference type="GO" id="GO:0009432">
    <property type="term" value="P:SOS response"/>
    <property type="evidence" value="ECO:0007669"/>
    <property type="project" value="UniProtKB-UniRule"/>
</dbReference>
<dbReference type="Pfam" id="PF02463">
    <property type="entry name" value="SMC_N"/>
    <property type="match status" value="1"/>
</dbReference>
<proteinExistence type="inferred from homology"/>
<dbReference type="GO" id="GO:0005524">
    <property type="term" value="F:ATP binding"/>
    <property type="evidence" value="ECO:0007669"/>
    <property type="project" value="UniProtKB-UniRule"/>
</dbReference>
<evidence type="ECO:0000256" key="14">
    <source>
        <dbReference type="RuleBase" id="RU000578"/>
    </source>
</evidence>
<keyword evidence="11 13" id="KW-0742">SOS response</keyword>
<dbReference type="PROSITE" id="PS00618">
    <property type="entry name" value="RECF_2"/>
    <property type="match status" value="1"/>
</dbReference>
<dbReference type="GO" id="GO:0003697">
    <property type="term" value="F:single-stranded DNA binding"/>
    <property type="evidence" value="ECO:0007669"/>
    <property type="project" value="UniProtKB-UniRule"/>
</dbReference>
<dbReference type="GO" id="GO:0006260">
    <property type="term" value="P:DNA replication"/>
    <property type="evidence" value="ECO:0007669"/>
    <property type="project" value="UniProtKB-UniRule"/>
</dbReference>
<protein>
    <recommendedName>
        <fullName evidence="3 13">DNA replication and repair protein RecF</fullName>
    </recommendedName>
</protein>
<dbReference type="Gene3D" id="1.20.1050.90">
    <property type="entry name" value="RecF/RecN/SMC, N-terminal domain"/>
    <property type="match status" value="1"/>
</dbReference>
<evidence type="ECO:0000256" key="3">
    <source>
        <dbReference type="ARBA" id="ARBA00020170"/>
    </source>
</evidence>
<dbReference type="GO" id="GO:0006302">
    <property type="term" value="P:double-strand break repair"/>
    <property type="evidence" value="ECO:0007669"/>
    <property type="project" value="TreeGrafter"/>
</dbReference>
<dbReference type="PANTHER" id="PTHR32182">
    <property type="entry name" value="DNA REPLICATION AND REPAIR PROTEIN RECF"/>
    <property type="match status" value="1"/>
</dbReference>
<keyword evidence="8 13" id="KW-0067">ATP-binding</keyword>
<keyword evidence="4 13" id="KW-0963">Cytoplasm</keyword>
<dbReference type="Proteomes" id="UP000185612">
    <property type="component" value="Unassembled WGS sequence"/>
</dbReference>
<gene>
    <name evidence="13" type="primary">recF</name>
    <name evidence="16" type="ORF">BSZ40_08010</name>
</gene>
<dbReference type="PROSITE" id="PS00617">
    <property type="entry name" value="RECF_1"/>
    <property type="match status" value="1"/>
</dbReference>
<feature type="domain" description="RecF/RecN/SMC N-terminal" evidence="15">
    <location>
        <begin position="3"/>
        <end position="355"/>
    </location>
</feature>
<evidence type="ECO:0000256" key="9">
    <source>
        <dbReference type="ARBA" id="ARBA00023125"/>
    </source>
</evidence>
<feature type="binding site" evidence="13">
    <location>
        <begin position="30"/>
        <end position="37"/>
    </location>
    <ligand>
        <name>ATP</name>
        <dbReference type="ChEBI" id="CHEBI:30616"/>
    </ligand>
</feature>
<sequence>MFVSDLALDDFRSYQHVVLSLQPGVTAFVGRNGQGKTNLVESLVYLSTFASHRVAADAALVRRSLAGGPQPGGAVVRAKVCTAARAEVLELEIVAGRANRARLNRGAVRPRELLGHLRTVLFAPEDLALVRGEPAGRRDFLDRLLVQGAPRLAGLKADLDKVLRQRGALLKQLQGHRGGAETQLAVWDEPLIELGSELTAARARLVADLLPRAQTAYRDVSGTKDDFSLTLRLAADPQYPTNPAPSAAALAELLRVTIAARRADELRRGVNLVGPQRDELELTLGGLPAKGYASHGESWSCALALRLASFELLRQLDDAGDPVLILDDVFAELDASRRDRLAELVAGVEQVLITAAVAADVPPALGGDRVWVEAGQLTPAPGAPAPHEEVA</sequence>
<accession>A0A1Q5PUW4</accession>
<comment type="subcellular location">
    <subcellularLocation>
        <location evidence="1 13 14">Cytoplasm</location>
    </subcellularLocation>
</comment>
<keyword evidence="5 13" id="KW-0235">DNA replication</keyword>
<dbReference type="EMBL" id="MQVS01000008">
    <property type="protein sequence ID" value="OKL51249.1"/>
    <property type="molecule type" value="Genomic_DNA"/>
</dbReference>
<dbReference type="InterPro" id="IPR018078">
    <property type="entry name" value="DNA-binding_RecF_CS"/>
</dbReference>
<dbReference type="InterPro" id="IPR001238">
    <property type="entry name" value="DNA-binding_RecF"/>
</dbReference>
<comment type="caution">
    <text evidence="16">The sequence shown here is derived from an EMBL/GenBank/DDBJ whole genome shotgun (WGS) entry which is preliminary data.</text>
</comment>
<reference evidence="17" key="1">
    <citation type="submission" date="2016-12" db="EMBL/GenBank/DDBJ databases">
        <authorList>
            <person name="Meng X."/>
        </authorList>
    </citation>
    <scope>NUCLEOTIDE SEQUENCE [LARGE SCALE GENOMIC DNA]</scope>
    <source>
        <strain evidence="17">DSM 20732</strain>
    </source>
</reference>
<evidence type="ECO:0000256" key="1">
    <source>
        <dbReference type="ARBA" id="ARBA00004496"/>
    </source>
</evidence>
<dbReference type="AlphaFoldDB" id="A0A1Q5PUW4"/>